<dbReference type="SUPFAM" id="SSF56801">
    <property type="entry name" value="Acetyl-CoA synthetase-like"/>
    <property type="match status" value="2"/>
</dbReference>
<dbReference type="InterPro" id="IPR036397">
    <property type="entry name" value="RNaseH_sf"/>
</dbReference>
<dbReference type="InterPro" id="IPR045851">
    <property type="entry name" value="AMP-bd_C_sf"/>
</dbReference>
<evidence type="ECO:0000256" key="6">
    <source>
        <dbReference type="SAM" id="MobiDB-lite"/>
    </source>
</evidence>
<dbReference type="PANTHER" id="PTHR44845">
    <property type="entry name" value="CARRIER DOMAIN-CONTAINING PROTEIN"/>
    <property type="match status" value="1"/>
</dbReference>
<dbReference type="Proteomes" id="UP000595662">
    <property type="component" value="Chromosome 3"/>
</dbReference>
<dbReference type="InterPro" id="IPR000873">
    <property type="entry name" value="AMP-dep_synth/lig_dom"/>
</dbReference>
<dbReference type="InterPro" id="IPR012337">
    <property type="entry name" value="RNaseH-like_sf"/>
</dbReference>
<evidence type="ECO:0000256" key="3">
    <source>
        <dbReference type="ARBA" id="ARBA00022598"/>
    </source>
</evidence>
<dbReference type="InterPro" id="IPR057670">
    <property type="entry name" value="SH3_retrovirus"/>
</dbReference>
<keyword evidence="4" id="KW-0677">Repeat</keyword>
<gene>
    <name evidence="8" type="ORF">Pdw03_8764</name>
</gene>
<dbReference type="SUPFAM" id="SSF53098">
    <property type="entry name" value="Ribonuclease H-like"/>
    <property type="match status" value="1"/>
</dbReference>
<accession>A0A7T6XPL8</accession>
<organism evidence="8 9">
    <name type="scientific">Penicillium digitatum</name>
    <name type="common">Green mold</name>
    <dbReference type="NCBI Taxonomy" id="36651"/>
    <lineage>
        <taxon>Eukaryota</taxon>
        <taxon>Fungi</taxon>
        <taxon>Dikarya</taxon>
        <taxon>Ascomycota</taxon>
        <taxon>Pezizomycotina</taxon>
        <taxon>Eurotiomycetes</taxon>
        <taxon>Eurotiomycetidae</taxon>
        <taxon>Eurotiales</taxon>
        <taxon>Aspergillaceae</taxon>
        <taxon>Penicillium</taxon>
    </lineage>
</organism>
<dbReference type="SUPFAM" id="SSF51735">
    <property type="entry name" value="NAD(P)-binding Rossmann-fold domains"/>
    <property type="match status" value="1"/>
</dbReference>
<dbReference type="GO" id="GO:0015074">
    <property type="term" value="P:DNA integration"/>
    <property type="evidence" value="ECO:0007669"/>
    <property type="project" value="InterPro"/>
</dbReference>
<keyword evidence="3" id="KW-0436">Ligase</keyword>
<evidence type="ECO:0000256" key="4">
    <source>
        <dbReference type="ARBA" id="ARBA00022737"/>
    </source>
</evidence>
<dbReference type="GeneID" id="26229677"/>
<dbReference type="RefSeq" id="XP_065957140.1">
    <property type="nucleotide sequence ID" value="XM_066102057.1"/>
</dbReference>
<protein>
    <recommendedName>
        <fullName evidence="7">Integrase catalytic domain-containing protein</fullName>
    </recommendedName>
</protein>
<feature type="compositionally biased region" description="Acidic residues" evidence="6">
    <location>
        <begin position="293"/>
        <end position="302"/>
    </location>
</feature>
<dbReference type="InterPro" id="IPR020845">
    <property type="entry name" value="AMP-binding_CS"/>
</dbReference>
<dbReference type="CDD" id="cd09272">
    <property type="entry name" value="RNase_HI_RT_Ty1"/>
    <property type="match status" value="1"/>
</dbReference>
<evidence type="ECO:0000313" key="9">
    <source>
        <dbReference type="Proteomes" id="UP000595662"/>
    </source>
</evidence>
<dbReference type="GO" id="GO:0003723">
    <property type="term" value="F:RNA binding"/>
    <property type="evidence" value="ECO:0007669"/>
    <property type="project" value="UniProtKB-KW"/>
</dbReference>
<reference evidence="8 9" key="1">
    <citation type="submission" date="2020-08" db="EMBL/GenBank/DDBJ databases">
        <title>The completed genome sequence of the pathogenic ascomycete fungus Penicillium digitatum.</title>
        <authorList>
            <person name="Wang M."/>
        </authorList>
    </citation>
    <scope>NUCLEOTIDE SEQUENCE [LARGE SCALE GENOMIC DNA]</scope>
    <source>
        <strain evidence="8 9">PdW03</strain>
    </source>
</reference>
<dbReference type="InterPro" id="IPR013120">
    <property type="entry name" value="FAR_NAD-bd"/>
</dbReference>
<keyword evidence="1" id="KW-0596">Phosphopantetheine</keyword>
<feature type="region of interest" description="Disordered" evidence="6">
    <location>
        <begin position="287"/>
        <end position="311"/>
    </location>
</feature>
<dbReference type="Pfam" id="PF07993">
    <property type="entry name" value="NAD_binding_4"/>
    <property type="match status" value="1"/>
</dbReference>
<feature type="domain" description="Integrase catalytic" evidence="7">
    <location>
        <begin position="874"/>
        <end position="1043"/>
    </location>
</feature>
<dbReference type="GO" id="GO:0005634">
    <property type="term" value="C:nucleus"/>
    <property type="evidence" value="ECO:0007669"/>
    <property type="project" value="UniProtKB-ARBA"/>
</dbReference>
<dbReference type="EMBL" id="CP060776">
    <property type="protein sequence ID" value="QQK44863.1"/>
    <property type="molecule type" value="Genomic_DNA"/>
</dbReference>
<feature type="region of interest" description="Disordered" evidence="6">
    <location>
        <begin position="522"/>
        <end position="592"/>
    </location>
</feature>
<dbReference type="Gene3D" id="3.30.300.30">
    <property type="match status" value="1"/>
</dbReference>
<feature type="compositionally biased region" description="Gly residues" evidence="6">
    <location>
        <begin position="528"/>
        <end position="548"/>
    </location>
</feature>
<name>A0A7T6XPL8_PENDI</name>
<dbReference type="Pfam" id="PF25597">
    <property type="entry name" value="SH3_retrovirus"/>
    <property type="match status" value="1"/>
</dbReference>
<dbReference type="Pfam" id="PF00501">
    <property type="entry name" value="AMP-binding"/>
    <property type="match status" value="2"/>
</dbReference>
<dbReference type="InterPro" id="IPR042099">
    <property type="entry name" value="ANL_N_sf"/>
</dbReference>
<evidence type="ECO:0000256" key="1">
    <source>
        <dbReference type="ARBA" id="ARBA00022450"/>
    </source>
</evidence>
<sequence>MVKDPILKVTEIRTMTSFDVEMLQRINGDKELLANGSGKCLHMLINENYFRRAGAVALASSSESVTYADLGKRSAAIAHFLTSKGIKAGDTVGLCMNRSVLAIIGIIGILRAGAAYAPMDPSYPFGRVSQVVERADIQFVVTEDKLCHKFRDLNATLIAASQLEEADIPQNWLEEKNNKSSDPVYFMFTSGSTGRPKGVIHGHGAVSLSLLGCIKALCINTSTRFMQSASFAFDASILEIFAPLAAGGCLCMVSQEERNNDLESAMENLRVSHAWLTPSMIPSFTNPIQFTQDDSDSEDEDNTPPHQGHGLPAIAMTKIQKVRTLEHNDTDPSGWKQALAYQLIPYALEWLLDSNIPRPHKSHASFGRWKYWSRLVASWMYNQIDVTLQNKLRNLSKMPKYADQLYDELMSMTQGSDRMQTAFIEMRKFDKMKRSDYNSASEYIEEYQRQYHVLARFKAAPHPSHGLSQVLQNIELEVMKVQFIREEVASLEPKKLTLDKVEEYWRALQAAADMEGVANATYNNNAGRGRGNGRGGRGGNRGGRGGQNNNGHNDDNTQSNKDTNAVEDDTATAKKKKKKGLRKQPADGKDIHEYANEMRNGTQKDDNNMCSFCGFGPHTAKRCAYLSENPPVSWEPSGNLWAYSKAIQRAQRQDGQNNMVVAAANSVDRRNDWLLDTGSDKTLTHDIEDFHTYQLDHPDTAYAYKDYSGNRVVTLGHGQIIVRTALPGRNGKTHSFMTTGYYTQGGHGKLLGMQKLLEEQDISYDTRTKYLTNGEGDIVGYGDTSTGVPYLVSPKDDDDPNEVKSDIDSDSDDEEIGFVNKVTAYEIHRRLGHAGKARIASTLQHAEQLGDDEQYGTEHFDCDACFQGKSKLKISRQPQARVQDVAWKFHVDTQPMKPTGPNGENYWLPVVDDASRLIEGIMLKNKSDAYYKLTAFCEKIKLLTGRYPGIWRMDGGTEFKEFIKWGEKHGMTFEITPPYTAEPNGTVERFGGHINDIQRTMIIDAKMTEEMWPYATDTAIYIYNRLINPKTKISPLTHWRQELEIPNAEPSLKHLKPWGTTAYVHIPKPKRIQARKAAPRAWKGKLVGYEGDGGHVYKVWDPATRKLVVSRDVGFPQPGDDDNDDTGSMLVNGVPTDLKDLGEPKQYLNCALHRDYDNCTITMSQEAYIQKVLRTANAGSGWKDTPLPAAWRESPANASNVLDDDSFDQYQSVVGMLNWLAVKTRPDIRFAVTRLQHRLANPTFEDLHAMQHVVKYLRHMPDVGITLGRTPELRFYVHVDASHADWEDSKSTEGSIWYFAGSPVIWTTKKQTITANSTTVAEWCALDQPTRDAMWLGKIARSFMLPEQRPIEIHTDNINSQLLLTKKGGKSANRWLDLRWFFVKDAVAQGHVDIRRVDTKKNAADGFTKALAKEQFETFNLTSLRSLSVGGEPPSAELVSTWGQRVELNNLYGTTEAGVWDTVKKSMKPGDNPKNIGRGIGNTACWITDPSDVHRLMPFGAEGELLIQSPYLAIAYLKDSDRQKQALLDPSSLEWAPLMPHMDGSRVYRTGDLAKFNELGEVILLGRQTGYVKIRGLRVDLGEVENAINSCLKSGRSAVIMSEINSEDAEIVAFVETTDHPGDQLAAKLADQLEDFLPTYMIPVVFLLIETMPLTLSKKIDRQQLRGRLSKMGKKDLQAYRRGGSSIEDCSRIPESNKLAIEISNLIADMFESKDSDFASFLRGRDFFVTKIGFTSMQLVTFVNLMRKQYKTNISIKDLQRNNLSVCNIEDFLIANQDFQRQSSYARNLMDDLAKLKPRLGPPRGTDSDNRCREGLICGQLYRSDVKRRQATVFLTSITGFLGSQVLRSLLEHPQIECVIGLVRANDEEQAQAKVQQHAELGRWWKAEYLDRIEFWTGDLSRPKLGLQDTQWEQLFSTNSTKRIDGIIHNGARVNWIDSYEDLERVNIHSTVDILSGLSRMEFPCPLIYISGGYVPTKPESDREIAKRLSEASGYEQTKFMSQLLLAEYNDHLDESQSKAARARTVIPGFIVGTQKEGIAHTEDFLWRLAFSMVRLKSVSQNLQYLTVAGVDQVSSLITDVFLQPETYQSENLSCVDSVTVSTFCNVLSKHTKIPIKKMNHHEWMEKLRKDVEEANFDHPFMPILSWFEENTWQFEYDKDSIPENRYFNPEETIAALDRSVRYLMDIGYLSPDLSQKKLGSSAGFKRSSS</sequence>
<evidence type="ECO:0000256" key="2">
    <source>
        <dbReference type="ARBA" id="ARBA00022553"/>
    </source>
</evidence>
<dbReference type="InterPro" id="IPR036291">
    <property type="entry name" value="NAD(P)-bd_dom_sf"/>
</dbReference>
<dbReference type="PROSITE" id="PS50994">
    <property type="entry name" value="INTEGRASE"/>
    <property type="match status" value="1"/>
</dbReference>
<keyword evidence="5" id="KW-0694">RNA-binding</keyword>
<dbReference type="VEuPathDB" id="FungiDB:PDIP_84820"/>
<dbReference type="Gene3D" id="3.40.50.980">
    <property type="match status" value="2"/>
</dbReference>
<evidence type="ECO:0000313" key="8">
    <source>
        <dbReference type="EMBL" id="QQK44863.1"/>
    </source>
</evidence>
<evidence type="ECO:0000256" key="5">
    <source>
        <dbReference type="ARBA" id="ARBA00022884"/>
    </source>
</evidence>
<dbReference type="VEuPathDB" id="FungiDB:PDIP_12950"/>
<feature type="compositionally biased region" description="Basic residues" evidence="6">
    <location>
        <begin position="573"/>
        <end position="582"/>
    </location>
</feature>
<proteinExistence type="predicted"/>
<dbReference type="InterPro" id="IPR001584">
    <property type="entry name" value="Integrase_cat-core"/>
</dbReference>
<dbReference type="Gene3D" id="3.40.50.720">
    <property type="entry name" value="NAD(P)-binding Rossmann-like Domain"/>
    <property type="match status" value="1"/>
</dbReference>
<feature type="region of interest" description="Disordered" evidence="6">
    <location>
        <begin position="793"/>
        <end position="812"/>
    </location>
</feature>
<dbReference type="GO" id="GO:0016874">
    <property type="term" value="F:ligase activity"/>
    <property type="evidence" value="ECO:0007669"/>
    <property type="project" value="UniProtKB-KW"/>
</dbReference>
<dbReference type="PANTHER" id="PTHR44845:SF4">
    <property type="entry name" value="NONRIBOSOMAL PEPTIDE SYNTHASE INPA"/>
    <property type="match status" value="1"/>
</dbReference>
<dbReference type="Gene3D" id="3.40.50.12780">
    <property type="entry name" value="N-terminal domain of ligase-like"/>
    <property type="match status" value="1"/>
</dbReference>
<dbReference type="Gene3D" id="3.30.420.10">
    <property type="entry name" value="Ribonuclease H-like superfamily/Ribonuclease H"/>
    <property type="match status" value="1"/>
</dbReference>
<dbReference type="FunFam" id="3.40.50.980:FF:000001">
    <property type="entry name" value="Non-ribosomal peptide synthetase"/>
    <property type="match status" value="1"/>
</dbReference>
<evidence type="ECO:0000259" key="7">
    <source>
        <dbReference type="PROSITE" id="PS50994"/>
    </source>
</evidence>
<dbReference type="PROSITE" id="PS00455">
    <property type="entry name" value="AMP_BINDING"/>
    <property type="match status" value="1"/>
</dbReference>
<dbReference type="VEuPathDB" id="FungiDB:PDIP_13540"/>
<keyword evidence="2" id="KW-0597">Phosphoprotein</keyword>